<reference evidence="1 2" key="1">
    <citation type="submission" date="2023-05" db="EMBL/GenBank/DDBJ databases">
        <authorList>
            <person name="Zhang X."/>
        </authorList>
    </citation>
    <scope>NUCLEOTIDE SEQUENCE [LARGE SCALE GENOMIC DNA]</scope>
    <source>
        <strain evidence="1 2">DM2B3-1</strain>
    </source>
</reference>
<accession>A0ABT7CMV0</accession>
<keyword evidence="2" id="KW-1185">Reference proteome</keyword>
<comment type="caution">
    <text evidence="1">The sequence shown here is derived from an EMBL/GenBank/DDBJ whole genome shotgun (WGS) entry which is preliminary data.</text>
</comment>
<protein>
    <submittedName>
        <fullName evidence="1">Uncharacterized protein</fullName>
    </submittedName>
</protein>
<evidence type="ECO:0000313" key="1">
    <source>
        <dbReference type="EMBL" id="MDJ1495012.1"/>
    </source>
</evidence>
<name>A0ABT7CMV0_9BACT</name>
<proteinExistence type="predicted"/>
<dbReference type="Proteomes" id="UP001228581">
    <property type="component" value="Unassembled WGS sequence"/>
</dbReference>
<gene>
    <name evidence="1" type="ORF">QNI19_18885</name>
</gene>
<evidence type="ECO:0000313" key="2">
    <source>
        <dbReference type="Proteomes" id="UP001228581"/>
    </source>
</evidence>
<sequence length="128" mass="14557">MARDFENQALAHFSSNHTLDGFVGGRQLAPPNFRSFTENAFLAITIGGTQGVKVEIRLVNSHQIRVRYTIYDVFGAGRNDATGRLIPIPGLQSMFELQHYRNTRPNTRNLYRPFLLGVITERIRVPKQ</sequence>
<dbReference type="RefSeq" id="WP_313998683.1">
    <property type="nucleotide sequence ID" value="NZ_JASJOT010000012.1"/>
</dbReference>
<organism evidence="1 2">
    <name type="scientific">Xanthocytophaga flava</name>
    <dbReference type="NCBI Taxonomy" id="3048013"/>
    <lineage>
        <taxon>Bacteria</taxon>
        <taxon>Pseudomonadati</taxon>
        <taxon>Bacteroidota</taxon>
        <taxon>Cytophagia</taxon>
        <taxon>Cytophagales</taxon>
        <taxon>Rhodocytophagaceae</taxon>
        <taxon>Xanthocytophaga</taxon>
    </lineage>
</organism>
<dbReference type="EMBL" id="JASJOT010000012">
    <property type="protein sequence ID" value="MDJ1495012.1"/>
    <property type="molecule type" value="Genomic_DNA"/>
</dbReference>